<dbReference type="GO" id="GO:0004794">
    <property type="term" value="F:threonine deaminase activity"/>
    <property type="evidence" value="ECO:0007669"/>
    <property type="project" value="UniProtKB-EC"/>
</dbReference>
<evidence type="ECO:0000256" key="8">
    <source>
        <dbReference type="ARBA" id="ARBA00031427"/>
    </source>
</evidence>
<comment type="function">
    <text evidence="7">Catalyzes the anaerobic formation of alpha-ketobutyrate and ammonia from threonine in a two-step reaction. The first step involved a dehydration of threonine and a production of enamine intermediates (aminocrotonate), which tautomerizes to its imine form (iminobutyrate). Both intermediates are unstable and short-lived. The second step is the nonenzymatic hydrolysis of the enamine/imine intermediates to form 2-ketobutyrate and free ammonia. In the low water environment of the cell, the second step is accelerated by RidA.</text>
</comment>
<dbReference type="InterPro" id="IPR001926">
    <property type="entry name" value="TrpB-like_PALP"/>
</dbReference>
<dbReference type="EC" id="4.3.1.19" evidence="4"/>
<evidence type="ECO:0000256" key="7">
    <source>
        <dbReference type="ARBA" id="ARBA00025527"/>
    </source>
</evidence>
<keyword evidence="5" id="KW-0663">Pyridoxal phosphate</keyword>
<dbReference type="InterPro" id="IPR050147">
    <property type="entry name" value="Ser/Thr_Dehydratase"/>
</dbReference>
<sequence length="324" mass="35534">MENNKKFSAEDVTEAYEKIKPYVRKTPLELSYFLGDKDTNYYFKLESFQKAKSFKIRGAINKMLTLSEEEKEKGVATISSGNHGSSVAYAASLLGIKNVVIIVSNMTPKSKIDRIKYFGAKVMLMGDNYDQAHKLGMEYIKEQDMTFIDAYYDDPKIYSGQGTIALEILEECPEIDTIVVPIGGGGLITGIAVAAKAGKADIKIIGVQTEACPAMVKSYEDNVFYSEYPTSKTYCDALVGGVGKLSYEMLKDYVDDILVVSEKSIAQAVSFMAKEEKYIVEAGSCTTVAAVHDFKEKIGGKNIALILSGGNIDGDVLTEILSKY</sequence>
<dbReference type="Gene3D" id="3.40.50.1100">
    <property type="match status" value="2"/>
</dbReference>
<accession>A0A380KZH0</accession>
<feature type="domain" description="Tryptophan synthase beta chain-like PALP" evidence="9">
    <location>
        <begin position="20"/>
        <end position="309"/>
    </location>
</feature>
<evidence type="ECO:0000256" key="4">
    <source>
        <dbReference type="ARBA" id="ARBA00012096"/>
    </source>
</evidence>
<gene>
    <name evidence="10" type="primary">tdcB</name>
    <name evidence="10" type="ORF">NCTC13765_01557</name>
</gene>
<dbReference type="SUPFAM" id="SSF53686">
    <property type="entry name" value="Tryptophan synthase beta subunit-like PLP-dependent enzymes"/>
    <property type="match status" value="1"/>
</dbReference>
<reference evidence="10" key="1">
    <citation type="submission" date="2018-06" db="EMBL/GenBank/DDBJ databases">
        <authorList>
            <consortium name="Pathogen Informatics"/>
            <person name="Doyle S."/>
        </authorList>
    </citation>
    <scope>NUCLEOTIDE SEQUENCE [LARGE SCALE GENOMIC DNA]</scope>
    <source>
        <strain evidence="10">NCTC13765</strain>
    </source>
</reference>
<organism evidence="10 11">
    <name type="scientific">Streptococcus massiliensis</name>
    <dbReference type="NCBI Taxonomy" id="313439"/>
    <lineage>
        <taxon>Bacteria</taxon>
        <taxon>Bacillati</taxon>
        <taxon>Bacillota</taxon>
        <taxon>Bacilli</taxon>
        <taxon>Lactobacillales</taxon>
        <taxon>Streptococcaceae</taxon>
        <taxon>Streptococcus</taxon>
    </lineage>
</organism>
<dbReference type="FunFam" id="3.40.50.1100:FF:000007">
    <property type="entry name" value="L-threonine dehydratase catabolic TdcB"/>
    <property type="match status" value="1"/>
</dbReference>
<dbReference type="InterPro" id="IPR036052">
    <property type="entry name" value="TrpB-like_PALP_sf"/>
</dbReference>
<evidence type="ECO:0000256" key="5">
    <source>
        <dbReference type="ARBA" id="ARBA00022898"/>
    </source>
</evidence>
<comment type="catalytic activity">
    <reaction evidence="1">
        <text>L-threonine = 2-oxobutanoate + NH4(+)</text>
        <dbReference type="Rhea" id="RHEA:22108"/>
        <dbReference type="ChEBI" id="CHEBI:16763"/>
        <dbReference type="ChEBI" id="CHEBI:28938"/>
        <dbReference type="ChEBI" id="CHEBI:57926"/>
        <dbReference type="EC" id="4.3.1.19"/>
    </reaction>
</comment>
<evidence type="ECO:0000256" key="1">
    <source>
        <dbReference type="ARBA" id="ARBA00001274"/>
    </source>
</evidence>
<dbReference type="STRING" id="1123307.GCA_000380065_00936"/>
<dbReference type="PANTHER" id="PTHR48078">
    <property type="entry name" value="THREONINE DEHYDRATASE, MITOCHONDRIAL-RELATED"/>
    <property type="match status" value="1"/>
</dbReference>
<dbReference type="GO" id="GO:0009097">
    <property type="term" value="P:isoleucine biosynthetic process"/>
    <property type="evidence" value="ECO:0007669"/>
    <property type="project" value="TreeGrafter"/>
</dbReference>
<dbReference type="PANTHER" id="PTHR48078:SF6">
    <property type="entry name" value="L-THREONINE DEHYDRATASE CATABOLIC TDCB"/>
    <property type="match status" value="1"/>
</dbReference>
<dbReference type="GO" id="GO:0006567">
    <property type="term" value="P:L-threonine catabolic process"/>
    <property type="evidence" value="ECO:0007669"/>
    <property type="project" value="TreeGrafter"/>
</dbReference>
<protein>
    <recommendedName>
        <fullName evidence="4">threonine ammonia-lyase</fullName>
        <ecNumber evidence="4">4.3.1.19</ecNumber>
    </recommendedName>
    <alternativeName>
        <fullName evidence="8">Threonine deaminase</fullName>
    </alternativeName>
</protein>
<comment type="similarity">
    <text evidence="3">Belongs to the serine/threonine dehydratase family.</text>
</comment>
<dbReference type="Proteomes" id="UP000254634">
    <property type="component" value="Unassembled WGS sequence"/>
</dbReference>
<dbReference type="OrthoDB" id="9811476at2"/>
<dbReference type="Pfam" id="PF00291">
    <property type="entry name" value="PALP"/>
    <property type="match status" value="1"/>
</dbReference>
<proteinExistence type="inferred from homology"/>
<keyword evidence="11" id="KW-1185">Reference proteome</keyword>
<comment type="cofactor">
    <cofactor evidence="2">
        <name>pyridoxal 5'-phosphate</name>
        <dbReference type="ChEBI" id="CHEBI:597326"/>
    </cofactor>
</comment>
<dbReference type="GO" id="GO:0003941">
    <property type="term" value="F:L-serine ammonia-lyase activity"/>
    <property type="evidence" value="ECO:0007669"/>
    <property type="project" value="TreeGrafter"/>
</dbReference>
<dbReference type="EMBL" id="UHFR01000005">
    <property type="protein sequence ID" value="SUN77035.1"/>
    <property type="molecule type" value="Genomic_DNA"/>
</dbReference>
<dbReference type="RefSeq" id="WP_018371634.1">
    <property type="nucleotide sequence ID" value="NZ_UHFR01000005.1"/>
</dbReference>
<evidence type="ECO:0000313" key="10">
    <source>
        <dbReference type="EMBL" id="SUN77035.1"/>
    </source>
</evidence>
<dbReference type="GO" id="GO:0006565">
    <property type="term" value="P:L-serine catabolic process"/>
    <property type="evidence" value="ECO:0007669"/>
    <property type="project" value="TreeGrafter"/>
</dbReference>
<dbReference type="CDD" id="cd01562">
    <property type="entry name" value="Thr-dehyd"/>
    <property type="match status" value="1"/>
</dbReference>
<dbReference type="AlphaFoldDB" id="A0A380KZH0"/>
<evidence type="ECO:0000313" key="11">
    <source>
        <dbReference type="Proteomes" id="UP000254634"/>
    </source>
</evidence>
<evidence type="ECO:0000256" key="2">
    <source>
        <dbReference type="ARBA" id="ARBA00001933"/>
    </source>
</evidence>
<evidence type="ECO:0000256" key="3">
    <source>
        <dbReference type="ARBA" id="ARBA00010869"/>
    </source>
</evidence>
<keyword evidence="6 10" id="KW-0456">Lyase</keyword>
<evidence type="ECO:0000259" key="9">
    <source>
        <dbReference type="Pfam" id="PF00291"/>
    </source>
</evidence>
<evidence type="ECO:0000256" key="6">
    <source>
        <dbReference type="ARBA" id="ARBA00023239"/>
    </source>
</evidence>
<name>A0A380KZH0_9STRE</name>